<dbReference type="PANTHER" id="PTHR13621:SF2">
    <property type="entry name" value="PROLINE-RICH PROTEIN PRCC"/>
    <property type="match status" value="1"/>
</dbReference>
<dbReference type="AlphaFoldDB" id="A0A8K1C6S3"/>
<dbReference type="OrthoDB" id="206969at2759"/>
<keyword evidence="3" id="KW-1185">Reference proteome</keyword>
<evidence type="ECO:0000256" key="1">
    <source>
        <dbReference type="SAM" id="MobiDB-lite"/>
    </source>
</evidence>
<evidence type="ECO:0000313" key="2">
    <source>
        <dbReference type="EMBL" id="TMW57592.1"/>
    </source>
</evidence>
<dbReference type="GO" id="GO:0005634">
    <property type="term" value="C:nucleus"/>
    <property type="evidence" value="ECO:0007669"/>
    <property type="project" value="TreeGrafter"/>
</dbReference>
<feature type="compositionally biased region" description="Polar residues" evidence="1">
    <location>
        <begin position="21"/>
        <end position="38"/>
    </location>
</feature>
<feature type="compositionally biased region" description="Polar residues" evidence="1">
    <location>
        <begin position="114"/>
        <end position="125"/>
    </location>
</feature>
<name>A0A8K1C6S3_PYTOL</name>
<dbReference type="EMBL" id="SPLM01000144">
    <property type="protein sequence ID" value="TMW57592.1"/>
    <property type="molecule type" value="Genomic_DNA"/>
</dbReference>
<feature type="compositionally biased region" description="Basic residues" evidence="1">
    <location>
        <begin position="99"/>
        <end position="108"/>
    </location>
</feature>
<reference evidence="2" key="1">
    <citation type="submission" date="2019-03" db="EMBL/GenBank/DDBJ databases">
        <title>Long read genome sequence of the mycoparasitic Pythium oligandrum ATCC 38472 isolated from sugarbeet rhizosphere.</title>
        <authorList>
            <person name="Gaulin E."/>
        </authorList>
    </citation>
    <scope>NUCLEOTIDE SEQUENCE</scope>
    <source>
        <strain evidence="2">ATCC 38472_TT</strain>
    </source>
</reference>
<sequence length="321" mass="35535">MSLLVPDYSSSSDDEEAPRVTKTSVAKSPVSAASNEVSTAAPRAETVTKSPSEPKPRKSKKTKKGKKTTLFLPPEIQKLLETGTFEDSDDDLDGDHLLAKHRRAAAKRPRPETKSSTPLEKTSLSFLPAPKHQLDEPTQVVRPEAPAVSVESVQTPATESGEVPAYDAAAYEQYYYQQQQYAQYYQQQGAYDYPEASGEAEEQGSSKRARHLDRELERMLQQGQFASVADKIVEVQGPAPNAWQAPVDQNKGNPSEMKLKASFWNTSAGGTVASAKPSRLQRQKHQLNQLAFDAKAREFELLDRKGSSIKTKRETHAKYGW</sequence>
<evidence type="ECO:0000313" key="3">
    <source>
        <dbReference type="Proteomes" id="UP000794436"/>
    </source>
</evidence>
<feature type="compositionally biased region" description="Basic residues" evidence="1">
    <location>
        <begin position="57"/>
        <end position="67"/>
    </location>
</feature>
<dbReference type="Proteomes" id="UP000794436">
    <property type="component" value="Unassembled WGS sequence"/>
</dbReference>
<evidence type="ECO:0008006" key="4">
    <source>
        <dbReference type="Google" id="ProtNLM"/>
    </source>
</evidence>
<feature type="compositionally biased region" description="Acidic residues" evidence="1">
    <location>
        <begin position="84"/>
        <end position="93"/>
    </location>
</feature>
<dbReference type="PANTHER" id="PTHR13621">
    <property type="entry name" value="PROLINE-RICH PROTEIN PRCC"/>
    <property type="match status" value="1"/>
</dbReference>
<comment type="caution">
    <text evidence="2">The sequence shown here is derived from an EMBL/GenBank/DDBJ whole genome shotgun (WGS) entry which is preliminary data.</text>
</comment>
<dbReference type="InterPro" id="IPR018800">
    <property type="entry name" value="PRCC"/>
</dbReference>
<proteinExistence type="predicted"/>
<organism evidence="2 3">
    <name type="scientific">Pythium oligandrum</name>
    <name type="common">Mycoparasitic fungus</name>
    <dbReference type="NCBI Taxonomy" id="41045"/>
    <lineage>
        <taxon>Eukaryota</taxon>
        <taxon>Sar</taxon>
        <taxon>Stramenopiles</taxon>
        <taxon>Oomycota</taxon>
        <taxon>Peronosporomycetes</taxon>
        <taxon>Pythiales</taxon>
        <taxon>Pythiaceae</taxon>
        <taxon>Pythium</taxon>
    </lineage>
</organism>
<accession>A0A8K1C6S3</accession>
<feature type="region of interest" description="Disordered" evidence="1">
    <location>
        <begin position="1"/>
        <end position="161"/>
    </location>
</feature>
<protein>
    <recommendedName>
        <fullName evidence="4">Proline-rich protein PRCC</fullName>
    </recommendedName>
</protein>
<gene>
    <name evidence="2" type="ORF">Poli38472_003517</name>
</gene>
<dbReference type="Pfam" id="PF10253">
    <property type="entry name" value="PRCC"/>
    <property type="match status" value="1"/>
</dbReference>